<protein>
    <submittedName>
        <fullName evidence="2">LON peptidase substrate-binding domain-containing protein</fullName>
    </submittedName>
</protein>
<evidence type="ECO:0000259" key="1">
    <source>
        <dbReference type="PROSITE" id="PS51787"/>
    </source>
</evidence>
<dbReference type="PANTHER" id="PTHR46732:SF8">
    <property type="entry name" value="ATP-DEPENDENT PROTEASE LA (LON) DOMAIN PROTEIN"/>
    <property type="match status" value="1"/>
</dbReference>
<feature type="domain" description="Lon N-terminal" evidence="1">
    <location>
        <begin position="16"/>
        <end position="208"/>
    </location>
</feature>
<dbReference type="InterPro" id="IPR015947">
    <property type="entry name" value="PUA-like_sf"/>
</dbReference>
<gene>
    <name evidence="2" type="ORF">ACFOGJ_02750</name>
</gene>
<dbReference type="PANTHER" id="PTHR46732">
    <property type="entry name" value="ATP-DEPENDENT PROTEASE LA (LON) DOMAIN PROTEIN"/>
    <property type="match status" value="1"/>
</dbReference>
<accession>A0ABV7KUS4</accession>
<dbReference type="EMBL" id="JBHRTR010000007">
    <property type="protein sequence ID" value="MFC3226128.1"/>
    <property type="molecule type" value="Genomic_DNA"/>
</dbReference>
<dbReference type="PROSITE" id="PS51787">
    <property type="entry name" value="LON_N"/>
    <property type="match status" value="1"/>
</dbReference>
<proteinExistence type="predicted"/>
<dbReference type="Proteomes" id="UP001595528">
    <property type="component" value="Unassembled WGS sequence"/>
</dbReference>
<dbReference type="Gene3D" id="2.30.130.40">
    <property type="entry name" value="LON domain-like"/>
    <property type="match status" value="1"/>
</dbReference>
<comment type="caution">
    <text evidence="2">The sequence shown here is derived from an EMBL/GenBank/DDBJ whole genome shotgun (WGS) entry which is preliminary data.</text>
</comment>
<dbReference type="SMART" id="SM00464">
    <property type="entry name" value="LON"/>
    <property type="match status" value="1"/>
</dbReference>
<sequence length="227" mass="24426">MEHAPGGWREARPPTLPIFPLPGVLLLPGGKLPLNIFEPRYLQMTEDAMASHRMIGMVQPQEAELRAAKPQPYKVGCAGRITSFSETGDGRYLITLTGIIRFRIVEELSVTTGYRQVVADYEEFGGDLEPPAADALDGARLLNALRAYLSATGIPADWDSINRAPLPTLVTSLAMICPFSASEKQALLEAPDAAERARTLVALMEMAAIDAAGRRGGDEDGGPPPMN</sequence>
<name>A0ABV7KUS4_9PROT</name>
<dbReference type="InterPro" id="IPR003111">
    <property type="entry name" value="Lon_prtase_N"/>
</dbReference>
<dbReference type="InterPro" id="IPR046336">
    <property type="entry name" value="Lon_prtase_N_sf"/>
</dbReference>
<evidence type="ECO:0000313" key="2">
    <source>
        <dbReference type="EMBL" id="MFC3226128.1"/>
    </source>
</evidence>
<reference evidence="3" key="1">
    <citation type="journal article" date="2019" name="Int. J. Syst. Evol. Microbiol.">
        <title>The Global Catalogue of Microorganisms (GCM) 10K type strain sequencing project: providing services to taxonomists for standard genome sequencing and annotation.</title>
        <authorList>
            <consortium name="The Broad Institute Genomics Platform"/>
            <consortium name="The Broad Institute Genome Sequencing Center for Infectious Disease"/>
            <person name="Wu L."/>
            <person name="Ma J."/>
        </authorList>
    </citation>
    <scope>NUCLEOTIDE SEQUENCE [LARGE SCALE GENOMIC DNA]</scope>
    <source>
        <strain evidence="3">KCTC 42964</strain>
    </source>
</reference>
<keyword evidence="3" id="KW-1185">Reference proteome</keyword>
<dbReference type="SUPFAM" id="SSF88697">
    <property type="entry name" value="PUA domain-like"/>
    <property type="match status" value="1"/>
</dbReference>
<dbReference type="RefSeq" id="WP_379897927.1">
    <property type="nucleotide sequence ID" value="NZ_JBHRTR010000007.1"/>
</dbReference>
<dbReference type="Pfam" id="PF02190">
    <property type="entry name" value="LON_substr_bdg"/>
    <property type="match status" value="1"/>
</dbReference>
<organism evidence="2 3">
    <name type="scientific">Marinibaculum pumilum</name>
    <dbReference type="NCBI Taxonomy" id="1766165"/>
    <lineage>
        <taxon>Bacteria</taxon>
        <taxon>Pseudomonadati</taxon>
        <taxon>Pseudomonadota</taxon>
        <taxon>Alphaproteobacteria</taxon>
        <taxon>Rhodospirillales</taxon>
        <taxon>Rhodospirillaceae</taxon>
        <taxon>Marinibaculum</taxon>
    </lineage>
</organism>
<evidence type="ECO:0000313" key="3">
    <source>
        <dbReference type="Proteomes" id="UP001595528"/>
    </source>
</evidence>